<feature type="region of interest" description="Disordered" evidence="1">
    <location>
        <begin position="1"/>
        <end position="29"/>
    </location>
</feature>
<keyword evidence="3" id="KW-1185">Reference proteome</keyword>
<feature type="non-terminal residue" evidence="2">
    <location>
        <position position="1"/>
    </location>
</feature>
<dbReference type="EMBL" id="LXQA011339949">
    <property type="protein sequence ID" value="MCI93822.1"/>
    <property type="molecule type" value="Genomic_DNA"/>
</dbReference>
<reference evidence="2 3" key="1">
    <citation type="journal article" date="2018" name="Front. Plant Sci.">
        <title>Red Clover (Trifolium pratense) and Zigzag Clover (T. medium) - A Picture of Genomic Similarities and Differences.</title>
        <authorList>
            <person name="Dluhosova J."/>
            <person name="Istvanek J."/>
            <person name="Nedelnik J."/>
            <person name="Repkova J."/>
        </authorList>
    </citation>
    <scope>NUCLEOTIDE SEQUENCE [LARGE SCALE GENOMIC DNA]</scope>
    <source>
        <strain evidence="3">cv. 10/8</strain>
        <tissue evidence="2">Leaf</tissue>
    </source>
</reference>
<evidence type="ECO:0000256" key="1">
    <source>
        <dbReference type="SAM" id="MobiDB-lite"/>
    </source>
</evidence>
<feature type="compositionally biased region" description="Basic and acidic residues" evidence="1">
    <location>
        <begin position="9"/>
        <end position="20"/>
    </location>
</feature>
<dbReference type="AlphaFoldDB" id="A0A392W2A2"/>
<evidence type="ECO:0000313" key="2">
    <source>
        <dbReference type="EMBL" id="MCI93822.1"/>
    </source>
</evidence>
<protein>
    <submittedName>
        <fullName evidence="2">Uncharacterized protein</fullName>
    </submittedName>
</protein>
<comment type="caution">
    <text evidence="2">The sequence shown here is derived from an EMBL/GenBank/DDBJ whole genome shotgun (WGS) entry which is preliminary data.</text>
</comment>
<accession>A0A392W2A2</accession>
<organism evidence="2 3">
    <name type="scientific">Trifolium medium</name>
    <dbReference type="NCBI Taxonomy" id="97028"/>
    <lineage>
        <taxon>Eukaryota</taxon>
        <taxon>Viridiplantae</taxon>
        <taxon>Streptophyta</taxon>
        <taxon>Embryophyta</taxon>
        <taxon>Tracheophyta</taxon>
        <taxon>Spermatophyta</taxon>
        <taxon>Magnoliopsida</taxon>
        <taxon>eudicotyledons</taxon>
        <taxon>Gunneridae</taxon>
        <taxon>Pentapetalae</taxon>
        <taxon>rosids</taxon>
        <taxon>fabids</taxon>
        <taxon>Fabales</taxon>
        <taxon>Fabaceae</taxon>
        <taxon>Papilionoideae</taxon>
        <taxon>50 kb inversion clade</taxon>
        <taxon>NPAAA clade</taxon>
        <taxon>Hologalegina</taxon>
        <taxon>IRL clade</taxon>
        <taxon>Trifolieae</taxon>
        <taxon>Trifolium</taxon>
    </lineage>
</organism>
<name>A0A392W2A2_9FABA</name>
<proteinExistence type="predicted"/>
<dbReference type="Proteomes" id="UP000265520">
    <property type="component" value="Unassembled WGS sequence"/>
</dbReference>
<sequence length="29" mass="3060">GAPPTLDDGVPHETDGREDGENFVDYAGE</sequence>
<evidence type="ECO:0000313" key="3">
    <source>
        <dbReference type="Proteomes" id="UP000265520"/>
    </source>
</evidence>